<dbReference type="CDD" id="cd06261">
    <property type="entry name" value="TM_PBP2"/>
    <property type="match status" value="1"/>
</dbReference>
<dbReference type="Pfam" id="PF00528">
    <property type="entry name" value="BPD_transp_1"/>
    <property type="match status" value="1"/>
</dbReference>
<feature type="transmembrane region" description="Helical" evidence="8">
    <location>
        <begin position="182"/>
        <end position="203"/>
    </location>
</feature>
<organism evidence="10 11">
    <name type="scientific">Aureibacillus halotolerans</name>
    <dbReference type="NCBI Taxonomy" id="1508390"/>
    <lineage>
        <taxon>Bacteria</taxon>
        <taxon>Bacillati</taxon>
        <taxon>Bacillota</taxon>
        <taxon>Bacilli</taxon>
        <taxon>Bacillales</taxon>
        <taxon>Bacillaceae</taxon>
        <taxon>Aureibacillus</taxon>
    </lineage>
</organism>
<dbReference type="PROSITE" id="PS50928">
    <property type="entry name" value="ABC_TM1"/>
    <property type="match status" value="1"/>
</dbReference>
<feature type="transmembrane region" description="Helical" evidence="8">
    <location>
        <begin position="15"/>
        <end position="35"/>
    </location>
</feature>
<dbReference type="AlphaFoldDB" id="A0A4R6TWM7"/>
<evidence type="ECO:0000256" key="5">
    <source>
        <dbReference type="ARBA" id="ARBA00022970"/>
    </source>
</evidence>
<dbReference type="InterPro" id="IPR035906">
    <property type="entry name" value="MetI-like_sf"/>
</dbReference>
<dbReference type="SUPFAM" id="SSF161098">
    <property type="entry name" value="MetI-like"/>
    <property type="match status" value="1"/>
</dbReference>
<keyword evidence="5" id="KW-0029">Amino-acid transport</keyword>
<keyword evidence="7 8" id="KW-0472">Membrane</keyword>
<sequence length="218" mass="24603">MSISEILPRLYEASLVTIQVLLVSIVFMFIIAFIAGLSRVSKYKFVRVLTLIYVEFFRGTSLLIQLFWIMFAVPLIFGIRFDPFLAGVIALSLNYGAYSSEVVRSSIEAVSKGQTEAGIALNMSRRLRMFRIILPQAFRRMLPGFGNNVIELLKGTSLLSFITLTEATRMARNLANQSFDDYLTIFTCLLLVYFTIALPLVLITKYLERRASRGVADA</sequence>
<keyword evidence="4 8" id="KW-0812">Transmembrane</keyword>
<evidence type="ECO:0000256" key="8">
    <source>
        <dbReference type="RuleBase" id="RU363032"/>
    </source>
</evidence>
<evidence type="ECO:0000256" key="4">
    <source>
        <dbReference type="ARBA" id="ARBA00022692"/>
    </source>
</evidence>
<feature type="domain" description="ABC transmembrane type-1" evidence="9">
    <location>
        <begin position="14"/>
        <end position="202"/>
    </location>
</feature>
<dbReference type="GO" id="GO:0022857">
    <property type="term" value="F:transmembrane transporter activity"/>
    <property type="evidence" value="ECO:0007669"/>
    <property type="project" value="InterPro"/>
</dbReference>
<dbReference type="GO" id="GO:0006865">
    <property type="term" value="P:amino acid transport"/>
    <property type="evidence" value="ECO:0007669"/>
    <property type="project" value="UniProtKB-KW"/>
</dbReference>
<comment type="similarity">
    <text evidence="8">Belongs to the binding-protein-dependent transport system permease family.</text>
</comment>
<dbReference type="NCBIfam" id="TIGR03004">
    <property type="entry name" value="ectoine_ehuC"/>
    <property type="match status" value="1"/>
</dbReference>
<keyword evidence="3" id="KW-1003">Cell membrane</keyword>
<dbReference type="Proteomes" id="UP000295632">
    <property type="component" value="Unassembled WGS sequence"/>
</dbReference>
<reference evidence="10 11" key="1">
    <citation type="submission" date="2019-03" db="EMBL/GenBank/DDBJ databases">
        <title>Genomic Encyclopedia of Type Strains, Phase IV (KMG-IV): sequencing the most valuable type-strain genomes for metagenomic binning, comparative biology and taxonomic classification.</title>
        <authorList>
            <person name="Goeker M."/>
        </authorList>
    </citation>
    <scope>NUCLEOTIDE SEQUENCE [LARGE SCALE GENOMIC DNA]</scope>
    <source>
        <strain evidence="10 11">DSM 28697</strain>
    </source>
</reference>
<evidence type="ECO:0000256" key="1">
    <source>
        <dbReference type="ARBA" id="ARBA00004651"/>
    </source>
</evidence>
<evidence type="ECO:0000256" key="3">
    <source>
        <dbReference type="ARBA" id="ARBA00022475"/>
    </source>
</evidence>
<dbReference type="InterPro" id="IPR000515">
    <property type="entry name" value="MetI-like"/>
</dbReference>
<dbReference type="InterPro" id="IPR014342">
    <property type="entry name" value="Ectoine_EhuC"/>
</dbReference>
<evidence type="ECO:0000256" key="7">
    <source>
        <dbReference type="ARBA" id="ARBA00023136"/>
    </source>
</evidence>
<gene>
    <name evidence="10" type="ORF">EV213_11849</name>
</gene>
<dbReference type="GO" id="GO:0043190">
    <property type="term" value="C:ATP-binding cassette (ABC) transporter complex"/>
    <property type="evidence" value="ECO:0007669"/>
    <property type="project" value="InterPro"/>
</dbReference>
<proteinExistence type="inferred from homology"/>
<dbReference type="OrthoDB" id="9805999at2"/>
<keyword evidence="6 8" id="KW-1133">Transmembrane helix</keyword>
<dbReference type="NCBIfam" id="TIGR01726">
    <property type="entry name" value="HEQRo_perm_3TM"/>
    <property type="match status" value="1"/>
</dbReference>
<dbReference type="RefSeq" id="WP_133581709.1">
    <property type="nucleotide sequence ID" value="NZ_SNYJ01000018.1"/>
</dbReference>
<evidence type="ECO:0000259" key="9">
    <source>
        <dbReference type="PROSITE" id="PS50928"/>
    </source>
</evidence>
<dbReference type="Gene3D" id="1.10.3720.10">
    <property type="entry name" value="MetI-like"/>
    <property type="match status" value="1"/>
</dbReference>
<name>A0A4R6TWM7_9BACI</name>
<protein>
    <submittedName>
        <fullName evidence="10">Amino acid ABC transporter membrane protein 1 (PAAT family)</fullName>
    </submittedName>
</protein>
<evidence type="ECO:0000256" key="6">
    <source>
        <dbReference type="ARBA" id="ARBA00022989"/>
    </source>
</evidence>
<dbReference type="PANTHER" id="PTHR30614">
    <property type="entry name" value="MEMBRANE COMPONENT OF AMINO ACID ABC TRANSPORTER"/>
    <property type="match status" value="1"/>
</dbReference>
<accession>A0A4R6TWM7</accession>
<evidence type="ECO:0000256" key="2">
    <source>
        <dbReference type="ARBA" id="ARBA00022448"/>
    </source>
</evidence>
<dbReference type="EMBL" id="SNYJ01000018">
    <property type="protein sequence ID" value="TDQ36419.1"/>
    <property type="molecule type" value="Genomic_DNA"/>
</dbReference>
<evidence type="ECO:0000313" key="10">
    <source>
        <dbReference type="EMBL" id="TDQ36419.1"/>
    </source>
</evidence>
<dbReference type="InterPro" id="IPR043429">
    <property type="entry name" value="ArtM/GltK/GlnP/TcyL/YhdX-like"/>
</dbReference>
<keyword evidence="11" id="KW-1185">Reference proteome</keyword>
<feature type="transmembrane region" description="Helical" evidence="8">
    <location>
        <begin position="56"/>
        <end position="77"/>
    </location>
</feature>
<comment type="subcellular location">
    <subcellularLocation>
        <location evidence="1 8">Cell membrane</location>
        <topology evidence="1 8">Multi-pass membrane protein</topology>
    </subcellularLocation>
</comment>
<keyword evidence="2 8" id="KW-0813">Transport</keyword>
<dbReference type="PANTHER" id="PTHR30614:SF0">
    <property type="entry name" value="L-CYSTINE TRANSPORT SYSTEM PERMEASE PROTEIN TCYL"/>
    <property type="match status" value="1"/>
</dbReference>
<evidence type="ECO:0000313" key="11">
    <source>
        <dbReference type="Proteomes" id="UP000295632"/>
    </source>
</evidence>
<dbReference type="InterPro" id="IPR010065">
    <property type="entry name" value="AA_ABC_transptr_permease_3TM"/>
</dbReference>
<comment type="caution">
    <text evidence="10">The sequence shown here is derived from an EMBL/GenBank/DDBJ whole genome shotgun (WGS) entry which is preliminary data.</text>
</comment>